<name>A0ABV3ZL73_9BACT</name>
<sequence length="343" mass="37933">MSYKVTIADIAKELNTTAATVSRALNNHPAISDETKHRVAEAAERLHYKPNKIASSLRSGKSFSIGVIIPSAEINFFGSVVHGIENLANINGYNVLIYQTNESRDFEVKGLETFLSARVDGILASIAKETSDYSHFIDIKQRGIPIVFFDRANDDLGISSVVVDDYRGGYLATEHLIEQGYRRIAHISGPQHIKIFNDRLKGYMGALQAHNIKVDFDLVYAGDVSIEAGKAAIKHMMELPHPPDAVFAVEDFTALGAIKELKDRNIKIPEQFGVIGFANELFGEHITPSLSTIDQQTVNMGKESFRLLLELINTNKSKAGKEAKLQKVVLKPVPIFRQSSAKR</sequence>
<dbReference type="Pfam" id="PF00356">
    <property type="entry name" value="LacI"/>
    <property type="match status" value="1"/>
</dbReference>
<dbReference type="PANTHER" id="PTHR30146:SF109">
    <property type="entry name" value="HTH-TYPE TRANSCRIPTIONAL REGULATOR GALS"/>
    <property type="match status" value="1"/>
</dbReference>
<evidence type="ECO:0000259" key="4">
    <source>
        <dbReference type="PROSITE" id="PS50932"/>
    </source>
</evidence>
<evidence type="ECO:0000256" key="3">
    <source>
        <dbReference type="ARBA" id="ARBA00023163"/>
    </source>
</evidence>
<dbReference type="CDD" id="cd01392">
    <property type="entry name" value="HTH_LacI"/>
    <property type="match status" value="1"/>
</dbReference>
<dbReference type="SUPFAM" id="SSF47413">
    <property type="entry name" value="lambda repressor-like DNA-binding domains"/>
    <property type="match status" value="1"/>
</dbReference>
<dbReference type="PROSITE" id="PS50932">
    <property type="entry name" value="HTH_LACI_2"/>
    <property type="match status" value="1"/>
</dbReference>
<evidence type="ECO:0000313" key="5">
    <source>
        <dbReference type="EMBL" id="MEX6690592.1"/>
    </source>
</evidence>
<dbReference type="Gene3D" id="1.10.260.40">
    <property type="entry name" value="lambda repressor-like DNA-binding domains"/>
    <property type="match status" value="1"/>
</dbReference>
<dbReference type="Pfam" id="PF00532">
    <property type="entry name" value="Peripla_BP_1"/>
    <property type="match status" value="1"/>
</dbReference>
<accession>A0ABV3ZL73</accession>
<dbReference type="RefSeq" id="WP_369332003.1">
    <property type="nucleotide sequence ID" value="NZ_JAULBC010000009.1"/>
</dbReference>
<dbReference type="InterPro" id="IPR028082">
    <property type="entry name" value="Peripla_BP_I"/>
</dbReference>
<dbReference type="InterPro" id="IPR000843">
    <property type="entry name" value="HTH_LacI"/>
</dbReference>
<dbReference type="SUPFAM" id="SSF53822">
    <property type="entry name" value="Periplasmic binding protein-like I"/>
    <property type="match status" value="1"/>
</dbReference>
<dbReference type="CDD" id="cd06267">
    <property type="entry name" value="PBP1_LacI_sugar_binding-like"/>
    <property type="match status" value="1"/>
</dbReference>
<organism evidence="5 6">
    <name type="scientific">Danxiaibacter flavus</name>
    <dbReference type="NCBI Taxonomy" id="3049108"/>
    <lineage>
        <taxon>Bacteria</taxon>
        <taxon>Pseudomonadati</taxon>
        <taxon>Bacteroidota</taxon>
        <taxon>Chitinophagia</taxon>
        <taxon>Chitinophagales</taxon>
        <taxon>Chitinophagaceae</taxon>
        <taxon>Danxiaibacter</taxon>
    </lineage>
</organism>
<dbReference type="PANTHER" id="PTHR30146">
    <property type="entry name" value="LACI-RELATED TRANSCRIPTIONAL REPRESSOR"/>
    <property type="match status" value="1"/>
</dbReference>
<keyword evidence="6" id="KW-1185">Reference proteome</keyword>
<keyword evidence="1" id="KW-0805">Transcription regulation</keyword>
<dbReference type="GO" id="GO:0003677">
    <property type="term" value="F:DNA binding"/>
    <property type="evidence" value="ECO:0007669"/>
    <property type="project" value="UniProtKB-KW"/>
</dbReference>
<reference evidence="5 6" key="1">
    <citation type="submission" date="2023-07" db="EMBL/GenBank/DDBJ databases">
        <authorList>
            <person name="Lian W.-H."/>
        </authorList>
    </citation>
    <scope>NUCLEOTIDE SEQUENCE [LARGE SCALE GENOMIC DNA]</scope>
    <source>
        <strain evidence="5 6">SYSU DXS3180</strain>
    </source>
</reference>
<evidence type="ECO:0000256" key="2">
    <source>
        <dbReference type="ARBA" id="ARBA00023125"/>
    </source>
</evidence>
<evidence type="ECO:0000313" key="6">
    <source>
        <dbReference type="Proteomes" id="UP001560573"/>
    </source>
</evidence>
<keyword evidence="3" id="KW-0804">Transcription</keyword>
<protein>
    <submittedName>
        <fullName evidence="5">LacI family DNA-binding transcriptional regulator</fullName>
    </submittedName>
</protein>
<dbReference type="InterPro" id="IPR001761">
    <property type="entry name" value="Peripla_BP/Lac1_sug-bd_dom"/>
</dbReference>
<evidence type="ECO:0000256" key="1">
    <source>
        <dbReference type="ARBA" id="ARBA00023015"/>
    </source>
</evidence>
<dbReference type="EMBL" id="JAULBC010000009">
    <property type="protein sequence ID" value="MEX6690592.1"/>
    <property type="molecule type" value="Genomic_DNA"/>
</dbReference>
<feature type="domain" description="HTH lacI-type" evidence="4">
    <location>
        <begin position="5"/>
        <end position="59"/>
    </location>
</feature>
<dbReference type="InterPro" id="IPR010982">
    <property type="entry name" value="Lambda_DNA-bd_dom_sf"/>
</dbReference>
<dbReference type="Gene3D" id="3.40.50.2300">
    <property type="match status" value="2"/>
</dbReference>
<keyword evidence="2 5" id="KW-0238">DNA-binding</keyword>
<gene>
    <name evidence="5" type="ORF">QTN47_23975</name>
</gene>
<comment type="caution">
    <text evidence="5">The sequence shown here is derived from an EMBL/GenBank/DDBJ whole genome shotgun (WGS) entry which is preliminary data.</text>
</comment>
<proteinExistence type="predicted"/>
<dbReference type="SMART" id="SM00354">
    <property type="entry name" value="HTH_LACI"/>
    <property type="match status" value="1"/>
</dbReference>
<dbReference type="Proteomes" id="UP001560573">
    <property type="component" value="Unassembled WGS sequence"/>
</dbReference>